<sequence length="317" mass="34883">MGPACFQMSPESSRSTSVGNVHRGSRMSRRYSPTFDYGYIQPSRCPLSRSKRIALEDSSPCTCAARAVNLNESRNGPAAQTGIMFVVKDLGWSRRRGSVGSHDRAQEEYVHSHPVAPHICAMRCHIRPCVWHVAQSGYLESPSRTRHRAKRDWGIKGSPRPRYPDDASFTQGSALGWAVLSRHPRRRGCKSVSQQVECPSICLAASLTRSESFHCIYPPARIHLNHNVGEHAPIHFLHSTTGSYRHAGSITSHLGTPLALHPSGLRRFGGVARMRSTAAARRDARCSVWGTTTPGWLLVLSPSVKVTESVYPGPETG</sequence>
<comment type="caution">
    <text evidence="2">The sequence shown here is derived from an EMBL/GenBank/DDBJ whole genome shotgun (WGS) entry which is preliminary data.</text>
</comment>
<gene>
    <name evidence="2" type="ORF">J3D65DRAFT_112280</name>
</gene>
<name>A0ABR1L812_9PEZI</name>
<feature type="region of interest" description="Disordered" evidence="1">
    <location>
        <begin position="1"/>
        <end position="26"/>
    </location>
</feature>
<protein>
    <submittedName>
        <fullName evidence="2">Uncharacterized protein</fullName>
    </submittedName>
</protein>
<organism evidence="2 3">
    <name type="scientific">Phyllosticta citribraziliensis</name>
    <dbReference type="NCBI Taxonomy" id="989973"/>
    <lineage>
        <taxon>Eukaryota</taxon>
        <taxon>Fungi</taxon>
        <taxon>Dikarya</taxon>
        <taxon>Ascomycota</taxon>
        <taxon>Pezizomycotina</taxon>
        <taxon>Dothideomycetes</taxon>
        <taxon>Dothideomycetes incertae sedis</taxon>
        <taxon>Botryosphaeriales</taxon>
        <taxon>Phyllostictaceae</taxon>
        <taxon>Phyllosticta</taxon>
    </lineage>
</organism>
<keyword evidence="3" id="KW-1185">Reference proteome</keyword>
<accession>A0ABR1L812</accession>
<reference evidence="2 3" key="1">
    <citation type="submission" date="2024-04" db="EMBL/GenBank/DDBJ databases">
        <title>Phyllosticta paracitricarpa is synonymous to the EU quarantine fungus P. citricarpa based on phylogenomic analyses.</title>
        <authorList>
            <consortium name="Lawrence Berkeley National Laboratory"/>
            <person name="Van ingen-buijs V.A."/>
            <person name="Van westerhoven A.C."/>
            <person name="Haridas S."/>
            <person name="Skiadas P."/>
            <person name="Martin F."/>
            <person name="Groenewald J.Z."/>
            <person name="Crous P.W."/>
            <person name="Seidl M.F."/>
        </authorList>
    </citation>
    <scope>NUCLEOTIDE SEQUENCE [LARGE SCALE GENOMIC DNA]</scope>
    <source>
        <strain evidence="2 3">CPC 17464</strain>
    </source>
</reference>
<dbReference type="EMBL" id="JBBPEH010000012">
    <property type="protein sequence ID" value="KAK7531370.1"/>
    <property type="molecule type" value="Genomic_DNA"/>
</dbReference>
<evidence type="ECO:0000313" key="3">
    <source>
        <dbReference type="Proteomes" id="UP001360953"/>
    </source>
</evidence>
<evidence type="ECO:0000256" key="1">
    <source>
        <dbReference type="SAM" id="MobiDB-lite"/>
    </source>
</evidence>
<feature type="compositionally biased region" description="Polar residues" evidence="1">
    <location>
        <begin position="9"/>
        <end position="19"/>
    </location>
</feature>
<dbReference type="RefSeq" id="XP_066651194.1">
    <property type="nucleotide sequence ID" value="XM_066793739.1"/>
</dbReference>
<proteinExistence type="predicted"/>
<dbReference type="Proteomes" id="UP001360953">
    <property type="component" value="Unassembled WGS sequence"/>
</dbReference>
<dbReference type="GeneID" id="92026645"/>
<evidence type="ECO:0000313" key="2">
    <source>
        <dbReference type="EMBL" id="KAK7531370.1"/>
    </source>
</evidence>